<evidence type="ECO:0000256" key="1">
    <source>
        <dbReference type="SAM" id="Coils"/>
    </source>
</evidence>
<feature type="coiled-coil region" evidence="1">
    <location>
        <begin position="44"/>
        <end position="145"/>
    </location>
</feature>
<keyword evidence="1" id="KW-0175">Coiled coil</keyword>
<evidence type="ECO:0000313" key="4">
    <source>
        <dbReference type="EMBL" id="RZS89641.1"/>
    </source>
</evidence>
<name>A0A4Q7NRH3_9ACTN</name>
<evidence type="ECO:0000259" key="3">
    <source>
        <dbReference type="Pfam" id="PF24481"/>
    </source>
</evidence>
<dbReference type="InterPro" id="IPR056003">
    <property type="entry name" value="CT398_CC_hairpin"/>
</dbReference>
<dbReference type="AlphaFoldDB" id="A0A4Q7NRH3"/>
<dbReference type="EMBL" id="SGXD01000002">
    <property type="protein sequence ID" value="RZS89641.1"/>
    <property type="molecule type" value="Genomic_DNA"/>
</dbReference>
<feature type="domain" description="CT398-like coiled coil hairpin" evidence="3">
    <location>
        <begin position="14"/>
        <end position="194"/>
    </location>
</feature>
<keyword evidence="5" id="KW-1185">Reference proteome</keyword>
<dbReference type="PANTHER" id="PTHR39082">
    <property type="entry name" value="PHOSPHOLIPASE C-BETA-2-RELATED"/>
    <property type="match status" value="1"/>
</dbReference>
<proteinExistence type="predicted"/>
<sequence>MKAAPAEQLRLLDLQKLDTRLDQLAHRRRTLPELADITRLEGEQQRLRDLVLAATTRLDDLERERKRVDTDVEQVRTRARRDQERLDSGRITNSKELMDLQSELQSLGRRQADLEDVELEVMERIETAEAERTHLQRELHGIEEHLASATAARDEAYAAIEGEGGLTTSARDAVARDVEAALLALYERIRASSGGMGAAELRQRRCEGCRLEMNVVDLGTIRAAAPDEVLRCEECGRILVRTEESGL</sequence>
<evidence type="ECO:0000313" key="5">
    <source>
        <dbReference type="Proteomes" id="UP000293638"/>
    </source>
</evidence>
<dbReference type="Pfam" id="PF24481">
    <property type="entry name" value="CT398_CC"/>
    <property type="match status" value="1"/>
</dbReference>
<accession>A0A4Q7NRH3</accession>
<dbReference type="Pfam" id="PF02591">
    <property type="entry name" value="Zn_ribbon_9"/>
    <property type="match status" value="1"/>
</dbReference>
<reference evidence="4 5" key="1">
    <citation type="submission" date="2019-02" db="EMBL/GenBank/DDBJ databases">
        <title>Genomic Encyclopedia of Type Strains, Phase IV (KMG-IV): sequencing the most valuable type-strain genomes for metagenomic binning, comparative biology and taxonomic classification.</title>
        <authorList>
            <person name="Goeker M."/>
        </authorList>
    </citation>
    <scope>NUCLEOTIDE SEQUENCE [LARGE SCALE GENOMIC DNA]</scope>
    <source>
        <strain evidence="4 5">DSM 45622</strain>
    </source>
</reference>
<dbReference type="Gene3D" id="1.10.287.1490">
    <property type="match status" value="1"/>
</dbReference>
<comment type="caution">
    <text evidence="4">The sequence shown here is derived from an EMBL/GenBank/DDBJ whole genome shotgun (WGS) entry which is preliminary data.</text>
</comment>
<dbReference type="InterPro" id="IPR003743">
    <property type="entry name" value="Zf-RING_7"/>
</dbReference>
<gene>
    <name evidence="4" type="ORF">EV189_1411</name>
</gene>
<organism evidence="4 5">
    <name type="scientific">Motilibacter rhizosphaerae</name>
    <dbReference type="NCBI Taxonomy" id="598652"/>
    <lineage>
        <taxon>Bacteria</taxon>
        <taxon>Bacillati</taxon>
        <taxon>Actinomycetota</taxon>
        <taxon>Actinomycetes</taxon>
        <taxon>Motilibacterales</taxon>
        <taxon>Motilibacteraceae</taxon>
        <taxon>Motilibacter</taxon>
    </lineage>
</organism>
<protein>
    <submittedName>
        <fullName evidence="4">Uncharacterized protein</fullName>
    </submittedName>
</protein>
<evidence type="ECO:0000259" key="2">
    <source>
        <dbReference type="Pfam" id="PF02591"/>
    </source>
</evidence>
<feature type="domain" description="C4-type zinc ribbon" evidence="2">
    <location>
        <begin position="205"/>
        <end position="239"/>
    </location>
</feature>
<dbReference type="RefSeq" id="WP_196788535.1">
    <property type="nucleotide sequence ID" value="NZ_SGXD01000002.1"/>
</dbReference>
<dbReference type="InterPro" id="IPR052376">
    <property type="entry name" value="Oxidative_Scav/Glycosyltrans"/>
</dbReference>
<dbReference type="PANTHER" id="PTHR39082:SF1">
    <property type="entry name" value="SCAVENGER RECEPTOR CLASS A MEMBER 3"/>
    <property type="match status" value="1"/>
</dbReference>
<dbReference type="Proteomes" id="UP000293638">
    <property type="component" value="Unassembled WGS sequence"/>
</dbReference>